<gene>
    <name evidence="2" type="ORF">CEXT_689901</name>
</gene>
<dbReference type="Proteomes" id="UP001054945">
    <property type="component" value="Unassembled WGS sequence"/>
</dbReference>
<name>A0AAV4TAY7_CAEEX</name>
<evidence type="ECO:0000256" key="1">
    <source>
        <dbReference type="SAM" id="MobiDB-lite"/>
    </source>
</evidence>
<dbReference type="AlphaFoldDB" id="A0AAV4TAY7"/>
<protein>
    <submittedName>
        <fullName evidence="2">Uncharacterized protein</fullName>
    </submittedName>
</protein>
<proteinExistence type="predicted"/>
<evidence type="ECO:0000313" key="3">
    <source>
        <dbReference type="Proteomes" id="UP001054945"/>
    </source>
</evidence>
<accession>A0AAV4TAY7</accession>
<sequence length="91" mass="10015">MPSKISTRIWQGAKDVIGSRYRKFPQKQGINVVSRRIQSELAPGQGKKAQTEMDRTRQESETGGENVFNASSLISDFISGPDRGAGFSIEV</sequence>
<organism evidence="2 3">
    <name type="scientific">Caerostris extrusa</name>
    <name type="common">Bark spider</name>
    <name type="synonym">Caerostris bankana</name>
    <dbReference type="NCBI Taxonomy" id="172846"/>
    <lineage>
        <taxon>Eukaryota</taxon>
        <taxon>Metazoa</taxon>
        <taxon>Ecdysozoa</taxon>
        <taxon>Arthropoda</taxon>
        <taxon>Chelicerata</taxon>
        <taxon>Arachnida</taxon>
        <taxon>Araneae</taxon>
        <taxon>Araneomorphae</taxon>
        <taxon>Entelegynae</taxon>
        <taxon>Araneoidea</taxon>
        <taxon>Araneidae</taxon>
        <taxon>Caerostris</taxon>
    </lineage>
</organism>
<evidence type="ECO:0000313" key="2">
    <source>
        <dbReference type="EMBL" id="GIY42369.1"/>
    </source>
</evidence>
<dbReference type="EMBL" id="BPLR01010842">
    <property type="protein sequence ID" value="GIY42369.1"/>
    <property type="molecule type" value="Genomic_DNA"/>
</dbReference>
<reference evidence="2 3" key="1">
    <citation type="submission" date="2021-06" db="EMBL/GenBank/DDBJ databases">
        <title>Caerostris extrusa draft genome.</title>
        <authorList>
            <person name="Kono N."/>
            <person name="Arakawa K."/>
        </authorList>
    </citation>
    <scope>NUCLEOTIDE SEQUENCE [LARGE SCALE GENOMIC DNA]</scope>
</reference>
<comment type="caution">
    <text evidence="2">The sequence shown here is derived from an EMBL/GenBank/DDBJ whole genome shotgun (WGS) entry which is preliminary data.</text>
</comment>
<keyword evidence="3" id="KW-1185">Reference proteome</keyword>
<feature type="compositionally biased region" description="Basic and acidic residues" evidence="1">
    <location>
        <begin position="49"/>
        <end position="60"/>
    </location>
</feature>
<feature type="region of interest" description="Disordered" evidence="1">
    <location>
        <begin position="39"/>
        <end position="66"/>
    </location>
</feature>